<evidence type="ECO:0000313" key="2">
    <source>
        <dbReference type="EMBL" id="CBI08594.1"/>
    </source>
</evidence>
<dbReference type="Gene3D" id="3.40.50.300">
    <property type="entry name" value="P-loop containing nucleotide triphosphate hydrolases"/>
    <property type="match status" value="2"/>
</dbReference>
<keyword evidence="1" id="KW-0175">Coiled coil</keyword>
<proteinExistence type="predicted"/>
<accession>E6QMX3</accession>
<comment type="caution">
    <text evidence="2">The sequence shown here is derived from an EMBL/GenBank/DDBJ whole genome shotgun (WGS) entry which is preliminary data.</text>
</comment>
<gene>
    <name evidence="2" type="ORF">CARN6_2076</name>
</gene>
<dbReference type="EMBL" id="CABQ01000240">
    <property type="protein sequence ID" value="CBI08594.1"/>
    <property type="molecule type" value="Genomic_DNA"/>
</dbReference>
<sequence>MRPIRLLLEGFLGFTTQGKQKIEVDFTGIGQARLVALAGPNGSGKSTVMDNMHPFRVMPSRWNKPTPAGGSYWDQVVLGDARKEFDFSHDGKTYRQILTFRSTAKTKRAEAYLMVQDEMGDWQPVATPQGVSSDGKTDTYDTVVESILGKPEVFFNTAFSAQSRPPLSEMDAGEVKTLLSAMLGADDLRAKSERASSVAKMLNAALVQVQAKARSVPDDRQRQVEASTAKDRAQTRFDEASRLVVERERGVERATEALSKAQVQASGEEALVTKRKLLSDEISRIGNDRDAQVAAAKNAAQSQIAALDEQIAKAKDDARKAEADKAQANSQIAQIRTFLAGEEKIRQAMEQVAAIDRELERLRARRAELEKAAQAAQHDSASLAQLANKMGSIMADGKAMGQRIEVVRKTSSVMEAVPCIGTDLQSQCPLLEQARKAKADLESMESHRVQLRNSYKDIAAQHSATHKRVEQGSEAVRQSTEAQKALDAETTKRQSAAALAAQAERIDRERQVLEQATARLADSESRLTEAKKSLDTFGLRKTDVLRESSRQIAELQARLQERFDKAQANLNALAQPQAVQAVEQAQRDVSTAKQGLEQAKADKERASTELAAAEKAVTLAQAALAESEKAAKHAEAISLEMSHWTLLSKALGNNGIVALVIDDAGPEISARCNALLESCYGGRFVVRIETQKTNGNGDLRETLEIWVEDAERDSHKPLSLLSGGERVWVNEALVRAMALHVAASSAARYATLFSDESDGALDTERKRQFMRMKHAVLEQGGFEREFFVSQTPELVEMADAVIDISAL</sequence>
<protein>
    <submittedName>
        <fullName evidence="2">Putative ATPase involved in DNA repair</fullName>
    </submittedName>
</protein>
<feature type="coiled-coil region" evidence="1">
    <location>
        <begin position="297"/>
        <end position="379"/>
    </location>
</feature>
<dbReference type="PANTHER" id="PTHR32114:SF2">
    <property type="entry name" value="ABC TRANSPORTER ABCH.3"/>
    <property type="match status" value="1"/>
</dbReference>
<feature type="coiled-coil region" evidence="1">
    <location>
        <begin position="496"/>
        <end position="630"/>
    </location>
</feature>
<organism evidence="2">
    <name type="scientific">mine drainage metagenome</name>
    <dbReference type="NCBI Taxonomy" id="410659"/>
    <lineage>
        <taxon>unclassified sequences</taxon>
        <taxon>metagenomes</taxon>
        <taxon>ecological metagenomes</taxon>
    </lineage>
</organism>
<dbReference type="PANTHER" id="PTHR32114">
    <property type="entry name" value="ABC TRANSPORTER ABCH.3"/>
    <property type="match status" value="1"/>
</dbReference>
<evidence type="ECO:0000256" key="1">
    <source>
        <dbReference type="SAM" id="Coils"/>
    </source>
</evidence>
<dbReference type="SUPFAM" id="SSF52540">
    <property type="entry name" value="P-loop containing nucleoside triphosphate hydrolases"/>
    <property type="match status" value="1"/>
</dbReference>
<dbReference type="InterPro" id="IPR027417">
    <property type="entry name" value="P-loop_NTPase"/>
</dbReference>
<name>E6QMX3_9ZZZZ</name>
<reference evidence="2" key="1">
    <citation type="submission" date="2009-10" db="EMBL/GenBank/DDBJ databases">
        <title>Diversity of trophic interactions inside an arsenic-rich microbial ecosystem.</title>
        <authorList>
            <person name="Bertin P.N."/>
            <person name="Heinrich-Salmeron A."/>
            <person name="Pelletier E."/>
            <person name="Goulhen-Chollet F."/>
            <person name="Arsene-Ploetze F."/>
            <person name="Gallien S."/>
            <person name="Calteau A."/>
            <person name="Vallenet D."/>
            <person name="Casiot C."/>
            <person name="Chane-Woon-Ming B."/>
            <person name="Giloteaux L."/>
            <person name="Barakat M."/>
            <person name="Bonnefoy V."/>
            <person name="Bruneel O."/>
            <person name="Chandler M."/>
            <person name="Cleiss J."/>
            <person name="Duran R."/>
            <person name="Elbaz-Poulichet F."/>
            <person name="Fonknechten N."/>
            <person name="Lauga B."/>
            <person name="Mornico D."/>
            <person name="Ortet P."/>
            <person name="Schaeffer C."/>
            <person name="Siguier P."/>
            <person name="Alexander Thil Smith A."/>
            <person name="Van Dorsselaer A."/>
            <person name="Weissenbach J."/>
            <person name="Medigue C."/>
            <person name="Le Paslier D."/>
        </authorList>
    </citation>
    <scope>NUCLEOTIDE SEQUENCE</scope>
</reference>
<dbReference type="AlphaFoldDB" id="E6QMX3"/>